<keyword evidence="3" id="KW-1185">Reference proteome</keyword>
<evidence type="ECO:0000256" key="1">
    <source>
        <dbReference type="SAM" id="Phobius"/>
    </source>
</evidence>
<gene>
    <name evidence="2" type="ORF">CROQUDRAFT_136121</name>
</gene>
<keyword evidence="1" id="KW-1133">Transmembrane helix</keyword>
<organism evidence="2 3">
    <name type="scientific">Cronartium quercuum f. sp. fusiforme G11</name>
    <dbReference type="NCBI Taxonomy" id="708437"/>
    <lineage>
        <taxon>Eukaryota</taxon>
        <taxon>Fungi</taxon>
        <taxon>Dikarya</taxon>
        <taxon>Basidiomycota</taxon>
        <taxon>Pucciniomycotina</taxon>
        <taxon>Pucciniomycetes</taxon>
        <taxon>Pucciniales</taxon>
        <taxon>Coleosporiaceae</taxon>
        <taxon>Cronartium</taxon>
    </lineage>
</organism>
<evidence type="ECO:0000313" key="3">
    <source>
        <dbReference type="Proteomes" id="UP000886653"/>
    </source>
</evidence>
<protein>
    <submittedName>
        <fullName evidence="2">Uncharacterized protein</fullName>
    </submittedName>
</protein>
<dbReference type="Proteomes" id="UP000886653">
    <property type="component" value="Unassembled WGS sequence"/>
</dbReference>
<proteinExistence type="predicted"/>
<dbReference type="EMBL" id="MU167385">
    <property type="protein sequence ID" value="KAG0141455.1"/>
    <property type="molecule type" value="Genomic_DNA"/>
</dbReference>
<keyword evidence="1" id="KW-0812">Transmembrane</keyword>
<feature type="transmembrane region" description="Helical" evidence="1">
    <location>
        <begin position="198"/>
        <end position="217"/>
    </location>
</feature>
<evidence type="ECO:0000313" key="2">
    <source>
        <dbReference type="EMBL" id="KAG0141455.1"/>
    </source>
</evidence>
<reference evidence="2" key="1">
    <citation type="submission" date="2013-11" db="EMBL/GenBank/DDBJ databases">
        <title>Genome sequence of the fusiform rust pathogen reveals effectors for host alternation and coevolution with pine.</title>
        <authorList>
            <consortium name="DOE Joint Genome Institute"/>
            <person name="Smith K."/>
            <person name="Pendleton A."/>
            <person name="Kubisiak T."/>
            <person name="Anderson C."/>
            <person name="Salamov A."/>
            <person name="Aerts A."/>
            <person name="Riley R."/>
            <person name="Clum A."/>
            <person name="Lindquist E."/>
            <person name="Ence D."/>
            <person name="Campbell M."/>
            <person name="Kronenberg Z."/>
            <person name="Feau N."/>
            <person name="Dhillon B."/>
            <person name="Hamelin R."/>
            <person name="Burleigh J."/>
            <person name="Smith J."/>
            <person name="Yandell M."/>
            <person name="Nelson C."/>
            <person name="Grigoriev I."/>
            <person name="Davis J."/>
        </authorList>
    </citation>
    <scope>NUCLEOTIDE SEQUENCE</scope>
    <source>
        <strain evidence="2">G11</strain>
    </source>
</reference>
<sequence>MSWKDTYRASFFRLTTRIFDNTATIKLVVKRIKQTPCQDNSVQDQRRAGARTWRCQSAHLYVDAQSRNDFQPQCEGKGIVNFSDCNLALDQFNYKFNGTLITDNTTKNSPSCSSCQLVLETTSPGNITILSALVKTGLQDILEVCRYGHGTIQLPQISSRPQDPPMKLTVIGGNGNVCQLPSSPDHTSKPENGSATKFSLRVTFSASLIALWIFFFYSS</sequence>
<accession>A0A9P6NCV9</accession>
<name>A0A9P6NCV9_9BASI</name>
<comment type="caution">
    <text evidence="2">The sequence shown here is derived from an EMBL/GenBank/DDBJ whole genome shotgun (WGS) entry which is preliminary data.</text>
</comment>
<dbReference type="AlphaFoldDB" id="A0A9P6NCV9"/>
<keyword evidence="1" id="KW-0472">Membrane</keyword>